<protein>
    <recommendedName>
        <fullName evidence="2">SnoaL-like domain-containing protein</fullName>
    </recommendedName>
</protein>
<sequence>VDDFIVFDFDGLVSHFETPAMFIGSSTGVMADPESLKNYYRNLQSNIQTGYAYSTVDELTITEISEVVYLVTASFTRYNAQDEILLKSTSYNFFKETSAGWKMFLMQSEGLP</sequence>
<reference evidence="1" key="1">
    <citation type="submission" date="2018-05" db="EMBL/GenBank/DDBJ databases">
        <authorList>
            <person name="Lanie J.A."/>
            <person name="Ng W.-L."/>
            <person name="Kazmierczak K.M."/>
            <person name="Andrzejewski T.M."/>
            <person name="Davidsen T.M."/>
            <person name="Wayne K.J."/>
            <person name="Tettelin H."/>
            <person name="Glass J.I."/>
            <person name="Rusch D."/>
            <person name="Podicherti R."/>
            <person name="Tsui H.-C.T."/>
            <person name="Winkler M.E."/>
        </authorList>
    </citation>
    <scope>NUCLEOTIDE SEQUENCE</scope>
</reference>
<feature type="non-terminal residue" evidence="1">
    <location>
        <position position="1"/>
    </location>
</feature>
<proteinExistence type="predicted"/>
<evidence type="ECO:0000313" key="1">
    <source>
        <dbReference type="EMBL" id="SVC29021.1"/>
    </source>
</evidence>
<dbReference type="AlphaFoldDB" id="A0A382L2A7"/>
<name>A0A382L2A7_9ZZZZ</name>
<accession>A0A382L2A7</accession>
<evidence type="ECO:0008006" key="2">
    <source>
        <dbReference type="Google" id="ProtNLM"/>
    </source>
</evidence>
<dbReference type="EMBL" id="UINC01083374">
    <property type="protein sequence ID" value="SVC29021.1"/>
    <property type="molecule type" value="Genomic_DNA"/>
</dbReference>
<organism evidence="1">
    <name type="scientific">marine metagenome</name>
    <dbReference type="NCBI Taxonomy" id="408172"/>
    <lineage>
        <taxon>unclassified sequences</taxon>
        <taxon>metagenomes</taxon>
        <taxon>ecological metagenomes</taxon>
    </lineage>
</organism>
<gene>
    <name evidence="1" type="ORF">METZ01_LOCUS281875</name>
</gene>